<dbReference type="GO" id="GO:0005737">
    <property type="term" value="C:cytoplasm"/>
    <property type="evidence" value="ECO:0007669"/>
    <property type="project" value="TreeGrafter"/>
</dbReference>
<dbReference type="AlphaFoldDB" id="A0A5E4BED1"/>
<evidence type="ECO:0000313" key="4">
    <source>
        <dbReference type="Proteomes" id="UP000335636"/>
    </source>
</evidence>
<accession>A0A5E4BED1</accession>
<proteinExistence type="predicted"/>
<dbReference type="Proteomes" id="UP000335636">
    <property type="component" value="Unassembled WGS sequence"/>
</dbReference>
<gene>
    <name evidence="3" type="ORF">MONAX_5E027468</name>
</gene>
<evidence type="ECO:0000256" key="1">
    <source>
        <dbReference type="ARBA" id="ARBA00022614"/>
    </source>
</evidence>
<keyword evidence="2" id="KW-0677">Repeat</keyword>
<sequence length="315" mass="36280">MQTPEDEQRTPPTLQELAGRSLLKDKSRAILALEDLPIQLFPPLFMEAFSGGHTEVLKKMVQAWPFTRLPLGALMKKPQLEMIQAALDGLDMLAAQQDRPRFNRMSIRTVPTLQDLVIQNVLRNEALPIPNVEYLPRVLTLQLYKEAIKGGHMEMVKKMVLSCPLACLLVEYQLNTRDVKALKTLLNGLDLLISQNVYPRKWKLKAIDFREVNQDSPNEWSRAPLGACSQEATSPKEREKCSQRAVKPRLKIFIDFDLDKVFQRFLGSLREWVEERKGVVRIYCEKLQIGGFYLKLSKFLRTLPLYYVQELEVNA</sequence>
<evidence type="ECO:0000313" key="3">
    <source>
        <dbReference type="EMBL" id="VTJ67756.1"/>
    </source>
</evidence>
<reference evidence="3" key="1">
    <citation type="submission" date="2019-04" db="EMBL/GenBank/DDBJ databases">
        <authorList>
            <person name="Alioto T."/>
            <person name="Alioto T."/>
        </authorList>
    </citation>
    <scope>NUCLEOTIDE SEQUENCE [LARGE SCALE GENOMIC DNA]</scope>
</reference>
<name>A0A5E4BED1_MARMO</name>
<dbReference type="PANTHER" id="PTHR14224:SF90">
    <property type="match status" value="1"/>
</dbReference>
<organism evidence="3 4">
    <name type="scientific">Marmota monax</name>
    <name type="common">Woodchuck</name>
    <dbReference type="NCBI Taxonomy" id="9995"/>
    <lineage>
        <taxon>Eukaryota</taxon>
        <taxon>Metazoa</taxon>
        <taxon>Chordata</taxon>
        <taxon>Craniata</taxon>
        <taxon>Vertebrata</taxon>
        <taxon>Euteleostomi</taxon>
        <taxon>Mammalia</taxon>
        <taxon>Eutheria</taxon>
        <taxon>Euarchontoglires</taxon>
        <taxon>Glires</taxon>
        <taxon>Rodentia</taxon>
        <taxon>Sciuromorpha</taxon>
        <taxon>Sciuridae</taxon>
        <taxon>Xerinae</taxon>
        <taxon>Marmotini</taxon>
        <taxon>Marmota</taxon>
    </lineage>
</organism>
<comment type="caution">
    <text evidence="3">The sequence shown here is derived from an EMBL/GenBank/DDBJ whole genome shotgun (WGS) entry which is preliminary data.</text>
</comment>
<dbReference type="PANTHER" id="PTHR14224">
    <property type="entry name" value="SIMILAR TO PREFERENTIALLY EXPRESSED ANTIGEN IN MELANOMA-LIKE 3"/>
    <property type="match status" value="1"/>
</dbReference>
<evidence type="ECO:0000256" key="2">
    <source>
        <dbReference type="ARBA" id="ARBA00022737"/>
    </source>
</evidence>
<keyword evidence="1" id="KW-0433">Leucine-rich repeat</keyword>
<protein>
    <submittedName>
        <fullName evidence="3">Uncharacterized protein</fullName>
    </submittedName>
</protein>
<dbReference type="EMBL" id="CABDUW010000395">
    <property type="protein sequence ID" value="VTJ67756.1"/>
    <property type="molecule type" value="Genomic_DNA"/>
</dbReference>
<keyword evidence="4" id="KW-1185">Reference proteome</keyword>
<dbReference type="InterPro" id="IPR050694">
    <property type="entry name" value="LRRC14/PRAME"/>
</dbReference>